<evidence type="ECO:0008006" key="3">
    <source>
        <dbReference type="Google" id="ProtNLM"/>
    </source>
</evidence>
<evidence type="ECO:0000313" key="1">
    <source>
        <dbReference type="EMBL" id="MDA6068362.1"/>
    </source>
</evidence>
<dbReference type="Proteomes" id="UP001212170">
    <property type="component" value="Unassembled WGS sequence"/>
</dbReference>
<organism evidence="1 2">
    <name type="scientific">Flavobacterium azizsancarii</name>
    <dbReference type="NCBI Taxonomy" id="2961580"/>
    <lineage>
        <taxon>Bacteria</taxon>
        <taxon>Pseudomonadati</taxon>
        <taxon>Bacteroidota</taxon>
        <taxon>Flavobacteriia</taxon>
        <taxon>Flavobacteriales</taxon>
        <taxon>Flavobacteriaceae</taxon>
        <taxon>Flavobacterium</taxon>
    </lineage>
</organism>
<protein>
    <recommendedName>
        <fullName evidence="3">Lipoprotein</fullName>
    </recommendedName>
</protein>
<keyword evidence="2" id="KW-1185">Reference proteome</keyword>
<name>A0ABT4W739_9FLAO</name>
<dbReference type="EMBL" id="JAMZNK010000002">
    <property type="protein sequence ID" value="MDA6068362.1"/>
    <property type="molecule type" value="Genomic_DNA"/>
</dbReference>
<dbReference type="RefSeq" id="WP_271334240.1">
    <property type="nucleotide sequence ID" value="NZ_JAMZNK010000002.1"/>
</dbReference>
<gene>
    <name evidence="1" type="ORF">NJT12_01895</name>
</gene>
<evidence type="ECO:0000313" key="2">
    <source>
        <dbReference type="Proteomes" id="UP001212170"/>
    </source>
</evidence>
<reference evidence="1 2" key="1">
    <citation type="journal article" date="2023" name="Chemosphere">
        <title>Whole genome analysis of Flavobacterium aziz-sancarii sp. nov., isolated from Ardley Island (Antarctica), revealed a rich resistome and bioremediation potential.</title>
        <authorList>
            <person name="Otur C."/>
            <person name="Okay S."/>
            <person name="Kurt-Kizildogan A."/>
        </authorList>
    </citation>
    <scope>NUCLEOTIDE SEQUENCE [LARGE SCALE GENOMIC DNA]</scope>
    <source>
        <strain evidence="1 2">AC</strain>
    </source>
</reference>
<accession>A0ABT4W739</accession>
<proteinExistence type="predicted"/>
<comment type="caution">
    <text evidence="1">The sequence shown here is derived from an EMBL/GenBank/DDBJ whole genome shotgun (WGS) entry which is preliminary data.</text>
</comment>
<sequence length="138" mass="15402">MKLKTPTLFLGYFKQLLLVVGLIYAFSHCHVKKSVLHLAGIESVEISQKSLTSLPVQGSCSVHIIQKSTVYKKSFSIPQSPVIPGLQVFRFQIQENLLSYSLQIHPGFEFEKSSIHYPALFIVFKNLKIAPPVASCLA</sequence>